<dbReference type="GO" id="GO:0016020">
    <property type="term" value="C:membrane"/>
    <property type="evidence" value="ECO:0007669"/>
    <property type="project" value="UniProtKB-SubCell"/>
</dbReference>
<accession>A0A521DDN3</accession>
<evidence type="ECO:0000256" key="1">
    <source>
        <dbReference type="ARBA" id="ARBA00004141"/>
    </source>
</evidence>
<comment type="similarity">
    <text evidence="2">Belongs to the drug/metabolite transporter (DMT) superfamily. 10 TMS drug/metabolite exporter (DME) (TC 2.A.7.3) family.</text>
</comment>
<evidence type="ECO:0000313" key="9">
    <source>
        <dbReference type="Proteomes" id="UP000316030"/>
    </source>
</evidence>
<reference evidence="8 9" key="1">
    <citation type="submission" date="2017-05" db="EMBL/GenBank/DDBJ databases">
        <authorList>
            <person name="Varghese N."/>
            <person name="Submissions S."/>
        </authorList>
    </citation>
    <scope>NUCLEOTIDE SEQUENCE [LARGE SCALE GENOMIC DNA]</scope>
    <source>
        <strain evidence="8 9">DSM 29506</strain>
    </source>
</reference>
<evidence type="ECO:0000256" key="6">
    <source>
        <dbReference type="SAM" id="Phobius"/>
    </source>
</evidence>
<evidence type="ECO:0000256" key="5">
    <source>
        <dbReference type="ARBA" id="ARBA00023136"/>
    </source>
</evidence>
<dbReference type="SUPFAM" id="SSF103481">
    <property type="entry name" value="Multidrug resistance efflux transporter EmrE"/>
    <property type="match status" value="2"/>
</dbReference>
<feature type="transmembrane region" description="Helical" evidence="6">
    <location>
        <begin position="247"/>
        <end position="264"/>
    </location>
</feature>
<organism evidence="8 9">
    <name type="scientific">Thalassovita litoralis</name>
    <dbReference type="NCBI Taxonomy" id="1010611"/>
    <lineage>
        <taxon>Bacteria</taxon>
        <taxon>Pseudomonadati</taxon>
        <taxon>Pseudomonadota</taxon>
        <taxon>Alphaproteobacteria</taxon>
        <taxon>Rhodobacterales</taxon>
        <taxon>Roseobacteraceae</taxon>
        <taxon>Thalassovita</taxon>
    </lineage>
</organism>
<feature type="domain" description="EamA" evidence="7">
    <location>
        <begin position="18"/>
        <end position="147"/>
    </location>
</feature>
<name>A0A521DDN3_9RHOB</name>
<evidence type="ECO:0000259" key="7">
    <source>
        <dbReference type="Pfam" id="PF00892"/>
    </source>
</evidence>
<evidence type="ECO:0000256" key="3">
    <source>
        <dbReference type="ARBA" id="ARBA00022692"/>
    </source>
</evidence>
<dbReference type="PANTHER" id="PTHR22911">
    <property type="entry name" value="ACYL-MALONYL CONDENSING ENZYME-RELATED"/>
    <property type="match status" value="1"/>
</dbReference>
<dbReference type="Pfam" id="PF00892">
    <property type="entry name" value="EamA"/>
    <property type="match status" value="2"/>
</dbReference>
<keyword evidence="5 6" id="KW-0472">Membrane</keyword>
<keyword evidence="9" id="KW-1185">Reference proteome</keyword>
<dbReference type="PANTHER" id="PTHR22911:SF6">
    <property type="entry name" value="SOLUTE CARRIER FAMILY 35 MEMBER G1"/>
    <property type="match status" value="1"/>
</dbReference>
<feature type="transmembrane region" description="Helical" evidence="6">
    <location>
        <begin position="157"/>
        <end position="178"/>
    </location>
</feature>
<dbReference type="InterPro" id="IPR037185">
    <property type="entry name" value="EmrE-like"/>
</dbReference>
<evidence type="ECO:0000256" key="4">
    <source>
        <dbReference type="ARBA" id="ARBA00022989"/>
    </source>
</evidence>
<evidence type="ECO:0000313" key="8">
    <source>
        <dbReference type="EMBL" id="SMO69837.1"/>
    </source>
</evidence>
<proteinExistence type="inferred from homology"/>
<feature type="transmembrane region" description="Helical" evidence="6">
    <location>
        <begin position="213"/>
        <end position="235"/>
    </location>
</feature>
<sequence>MFAALVLFMPPQIPLSVVALVCVATTSIVMGDAAGKLLTQNAISPFFIAWSRFALAAALLLPLSGMTRAELPHLLNWRVILRAAFIAGGISSILTALKTEPIANVYGAFFIGPVVAYALSILLLKERVTRARSALLAVGFAGVLLVVQPSATMGPGMGFALLAGVCYGSYLTATRWLAGAYRPRFLLTAQLVIGAVLLAPLGLTHLPGSGSPAIWGLVLLSALASAFGNFLLVVINRTTPATISAPLIYFQLVAAAVLGVLVFGDWPDMLSLIGLAVILLSGLGGFALARRGK</sequence>
<feature type="transmembrane region" description="Helical" evidence="6">
    <location>
        <begin position="103"/>
        <end position="124"/>
    </location>
</feature>
<comment type="subcellular location">
    <subcellularLocation>
        <location evidence="1">Membrane</location>
        <topology evidence="1">Multi-pass membrane protein</topology>
    </subcellularLocation>
</comment>
<keyword evidence="3 6" id="KW-0812">Transmembrane</keyword>
<dbReference type="Proteomes" id="UP000316030">
    <property type="component" value="Unassembled WGS sequence"/>
</dbReference>
<gene>
    <name evidence="8" type="ORF">SAMN06265173_11067</name>
</gene>
<evidence type="ECO:0000256" key="2">
    <source>
        <dbReference type="ARBA" id="ARBA00009853"/>
    </source>
</evidence>
<feature type="transmembrane region" description="Helical" evidence="6">
    <location>
        <begin position="47"/>
        <end position="67"/>
    </location>
</feature>
<feature type="transmembrane region" description="Helical" evidence="6">
    <location>
        <begin position="185"/>
        <end position="207"/>
    </location>
</feature>
<feature type="transmembrane region" description="Helical" evidence="6">
    <location>
        <begin position="131"/>
        <end position="151"/>
    </location>
</feature>
<feature type="transmembrane region" description="Helical" evidence="6">
    <location>
        <begin position="270"/>
        <end position="289"/>
    </location>
</feature>
<protein>
    <submittedName>
        <fullName evidence="8">Threonine/homoserine efflux transporter RhtA</fullName>
    </submittedName>
</protein>
<dbReference type="AlphaFoldDB" id="A0A521DDN3"/>
<keyword evidence="4 6" id="KW-1133">Transmembrane helix</keyword>
<dbReference type="InterPro" id="IPR000620">
    <property type="entry name" value="EamA_dom"/>
</dbReference>
<dbReference type="EMBL" id="FXTO01000010">
    <property type="protein sequence ID" value="SMO69837.1"/>
    <property type="molecule type" value="Genomic_DNA"/>
</dbReference>
<feature type="transmembrane region" description="Helical" evidence="6">
    <location>
        <begin position="79"/>
        <end position="97"/>
    </location>
</feature>
<feature type="domain" description="EamA" evidence="7">
    <location>
        <begin position="156"/>
        <end position="281"/>
    </location>
</feature>